<dbReference type="GO" id="GO:0009306">
    <property type="term" value="P:protein secretion"/>
    <property type="evidence" value="ECO:0007669"/>
    <property type="project" value="InterPro"/>
</dbReference>
<dbReference type="PROSITE" id="PS00875">
    <property type="entry name" value="T2SP_D"/>
    <property type="match status" value="1"/>
</dbReference>
<organism evidence="5 6">
    <name type="scientific">Citrifermentans bemidjiense (strain ATCC BAA-1014 / DSM 16622 / JCM 12645 / Bem)</name>
    <name type="common">Geobacter bemidjiensis</name>
    <dbReference type="NCBI Taxonomy" id="404380"/>
    <lineage>
        <taxon>Bacteria</taxon>
        <taxon>Pseudomonadati</taxon>
        <taxon>Thermodesulfobacteriota</taxon>
        <taxon>Desulfuromonadia</taxon>
        <taxon>Geobacterales</taxon>
        <taxon>Geobacteraceae</taxon>
        <taxon>Citrifermentans</taxon>
    </lineage>
</organism>
<dbReference type="eggNOG" id="COG4964">
    <property type="taxonomic scope" value="Bacteria"/>
</dbReference>
<dbReference type="SMR" id="B5EAZ0"/>
<accession>B5EAZ0</accession>
<dbReference type="OrthoDB" id="9775455at2"/>
<dbReference type="Pfam" id="PF13629">
    <property type="entry name" value="T2SS-T3SS_pil_N"/>
    <property type="match status" value="1"/>
</dbReference>
<keyword evidence="3" id="KW-0732">Signal</keyword>
<dbReference type="PRINTS" id="PR01032">
    <property type="entry name" value="PHAGEIV"/>
</dbReference>
<dbReference type="InterPro" id="IPR007055">
    <property type="entry name" value="BON_dom"/>
</dbReference>
<dbReference type="STRING" id="404380.Gbem_1836"/>
<dbReference type="InterPro" id="IPR032789">
    <property type="entry name" value="T2SS-T3SS_pil_N"/>
</dbReference>
<keyword evidence="6" id="KW-1185">Reference proteome</keyword>
<comment type="similarity">
    <text evidence="1">Belongs to the bacterial secretin family.</text>
</comment>
<dbReference type="GO" id="GO:0015627">
    <property type="term" value="C:type II protein secretion system complex"/>
    <property type="evidence" value="ECO:0007669"/>
    <property type="project" value="TreeGrafter"/>
</dbReference>
<dbReference type="InterPro" id="IPR001775">
    <property type="entry name" value="GspD/PilQ"/>
</dbReference>
<protein>
    <submittedName>
        <fullName evidence="5">Flp pilus secretin RcpA</fullName>
    </submittedName>
</protein>
<sequence>MEPFATGRKVCLLLVLLLALCYPVAAHAAVTTEVVVNRSVLVDLHTKSERVSIASPDVAELVVISPTQLQINGKKVGSTTLIVWDTAGKTSFFDVRVKRNESVLESQIEALQDQIQQMAPKDNIKVDYANDTIVLSGTAANEQTVAKALQLAQAYTAGNGSKAGAPATDPPLDTSRSSYQLSETQTGRQGGDADTVITVLNHVEIVEPQQVLLEVKVAQVDKTALKSLGISAFIRGASAEGFSNLVGAPVGELAIKNPDGSVRSQATGIAGPIPGLANFTPIDSYQLGVSSFKAGIGAVLRALVTKNLAKVLAEPNLMVQSGQVGKFLAGSKIPYSIVSGVGALSATSIQFIDVGVKLNFKPEVLENGLISLKIDPAEVSSITGVLAVNGYPIIDTREVRTRVKLKDGESLILAGLLQEEAIKAMSKIPILGDIPILGALFRSTQDDIKEKELVFFITPKLVTASAPGSRILLPTDKPLTPEQEKELQWVPIPN</sequence>
<feature type="signal peptide" evidence="3">
    <location>
        <begin position="1"/>
        <end position="28"/>
    </location>
</feature>
<dbReference type="InterPro" id="IPR004846">
    <property type="entry name" value="T2SS/T3SS_dom"/>
</dbReference>
<dbReference type="AlphaFoldDB" id="B5EAZ0"/>
<dbReference type="PRINTS" id="PR00811">
    <property type="entry name" value="BCTERIALGSPD"/>
</dbReference>
<dbReference type="Proteomes" id="UP000008825">
    <property type="component" value="Chromosome"/>
</dbReference>
<dbReference type="Pfam" id="PF00263">
    <property type="entry name" value="Secretin"/>
    <property type="match status" value="1"/>
</dbReference>
<gene>
    <name evidence="5" type="primary">rcpA-2</name>
    <name evidence="5" type="ordered locus">Gbem_1836</name>
</gene>
<feature type="domain" description="BON" evidence="4">
    <location>
        <begin position="100"/>
        <end position="170"/>
    </location>
</feature>
<evidence type="ECO:0000256" key="1">
    <source>
        <dbReference type="RuleBase" id="RU004003"/>
    </source>
</evidence>
<dbReference type="EMBL" id="CP001124">
    <property type="protein sequence ID" value="ACH38851.1"/>
    <property type="molecule type" value="Genomic_DNA"/>
</dbReference>
<feature type="chain" id="PRO_5002832360" evidence="3">
    <location>
        <begin position="29"/>
        <end position="494"/>
    </location>
</feature>
<dbReference type="PANTHER" id="PTHR30332:SF17">
    <property type="entry name" value="TYPE IV PILIATION SYSTEM PROTEIN DR_0774-RELATED"/>
    <property type="match status" value="1"/>
</dbReference>
<dbReference type="InterPro" id="IPR004845">
    <property type="entry name" value="T2SS_GspD_CS"/>
</dbReference>
<proteinExistence type="inferred from homology"/>
<dbReference type="PANTHER" id="PTHR30332">
    <property type="entry name" value="PROBABLE GENERAL SECRETION PATHWAY PROTEIN D"/>
    <property type="match status" value="1"/>
</dbReference>
<dbReference type="HOGENOM" id="CLU_017952_2_0_7"/>
<dbReference type="InterPro" id="IPR050810">
    <property type="entry name" value="Bact_Secretion_Sys_Channel"/>
</dbReference>
<dbReference type="KEGG" id="gbm:Gbem_1836"/>
<reference evidence="5 6" key="1">
    <citation type="submission" date="2008-07" db="EMBL/GenBank/DDBJ databases">
        <title>Complete sequence of Geobacter bemidjiensis BEM.</title>
        <authorList>
            <consortium name="US DOE Joint Genome Institute"/>
            <person name="Lucas S."/>
            <person name="Copeland A."/>
            <person name="Lapidus A."/>
            <person name="Glavina del Rio T."/>
            <person name="Dalin E."/>
            <person name="Tice H."/>
            <person name="Bruce D."/>
            <person name="Goodwin L."/>
            <person name="Pitluck S."/>
            <person name="Kiss H."/>
            <person name="Brettin T."/>
            <person name="Detter J.C."/>
            <person name="Han C."/>
            <person name="Kuske C.R."/>
            <person name="Schmutz J."/>
            <person name="Larimer F."/>
            <person name="Land M."/>
            <person name="Hauser L."/>
            <person name="Kyrpides N."/>
            <person name="Lykidis A."/>
            <person name="Lovley D."/>
            <person name="Richardson P."/>
        </authorList>
    </citation>
    <scope>NUCLEOTIDE SEQUENCE [LARGE SCALE GENOMIC DNA]</scope>
    <source>
        <strain evidence="6">ATCC BAA-1014 / DSM 16622 / JCM 12645 / Bem</strain>
    </source>
</reference>
<evidence type="ECO:0000259" key="4">
    <source>
        <dbReference type="PROSITE" id="PS50914"/>
    </source>
</evidence>
<reference evidence="5 6" key="2">
    <citation type="journal article" date="2010" name="BMC Genomics">
        <title>The genome of Geobacter bemidjiensis, exemplar for the subsurface clade of Geobacter species that predominate in Fe(III)-reducing subsurface environments.</title>
        <authorList>
            <person name="Aklujkar M."/>
            <person name="Young N.D."/>
            <person name="Holmes D."/>
            <person name="Chavan M."/>
            <person name="Risso C."/>
            <person name="Kiss H.E."/>
            <person name="Han C.S."/>
            <person name="Land M.L."/>
            <person name="Lovley D.R."/>
        </authorList>
    </citation>
    <scope>NUCLEOTIDE SEQUENCE [LARGE SCALE GENOMIC DNA]</scope>
    <source>
        <strain evidence="6">ATCC BAA-1014 / DSM 16622 / JCM 12645 / Bem</strain>
    </source>
</reference>
<evidence type="ECO:0000313" key="5">
    <source>
        <dbReference type="EMBL" id="ACH38851.1"/>
    </source>
</evidence>
<dbReference type="PROSITE" id="PS50914">
    <property type="entry name" value="BON"/>
    <property type="match status" value="1"/>
</dbReference>
<feature type="compositionally biased region" description="Polar residues" evidence="2">
    <location>
        <begin position="174"/>
        <end position="187"/>
    </location>
</feature>
<evidence type="ECO:0000256" key="2">
    <source>
        <dbReference type="SAM" id="MobiDB-lite"/>
    </source>
</evidence>
<evidence type="ECO:0000313" key="6">
    <source>
        <dbReference type="Proteomes" id="UP000008825"/>
    </source>
</evidence>
<feature type="region of interest" description="Disordered" evidence="2">
    <location>
        <begin position="159"/>
        <end position="191"/>
    </location>
</feature>
<dbReference type="RefSeq" id="WP_012530270.1">
    <property type="nucleotide sequence ID" value="NC_011146.1"/>
</dbReference>
<name>B5EAZ0_CITBB</name>
<evidence type="ECO:0000256" key="3">
    <source>
        <dbReference type="SAM" id="SignalP"/>
    </source>
</evidence>